<dbReference type="PANTHER" id="PTHR43179">
    <property type="entry name" value="RHAMNOSYLTRANSFERASE WBBL"/>
    <property type="match status" value="1"/>
</dbReference>
<dbReference type="PANTHER" id="PTHR43179:SF10">
    <property type="entry name" value="GLYCOSYL TRANSFERASE"/>
    <property type="match status" value="1"/>
</dbReference>
<dbReference type="Pfam" id="PF00535">
    <property type="entry name" value="Glycos_transf_2"/>
    <property type="match status" value="1"/>
</dbReference>
<evidence type="ECO:0000313" key="2">
    <source>
        <dbReference type="EMBL" id="MBS8265756.1"/>
    </source>
</evidence>
<dbReference type="InterPro" id="IPR029044">
    <property type="entry name" value="Nucleotide-diphossugar_trans"/>
</dbReference>
<dbReference type="Proteomes" id="UP000761411">
    <property type="component" value="Unassembled WGS sequence"/>
</dbReference>
<accession>A0A944CNP1</accession>
<feature type="domain" description="Glycosyltransferase 2-like" evidence="1">
    <location>
        <begin position="19"/>
        <end position="115"/>
    </location>
</feature>
<dbReference type="AlphaFoldDB" id="A0A944CNP1"/>
<dbReference type="RefSeq" id="WP_213370354.1">
    <property type="nucleotide sequence ID" value="NZ_QTKX01000002.1"/>
</dbReference>
<dbReference type="InterPro" id="IPR001173">
    <property type="entry name" value="Glyco_trans_2-like"/>
</dbReference>
<dbReference type="EMBL" id="QTKX01000002">
    <property type="protein sequence ID" value="MBS8265756.1"/>
    <property type="molecule type" value="Genomic_DNA"/>
</dbReference>
<protein>
    <submittedName>
        <fullName evidence="2">Glycosyltransferase</fullName>
    </submittedName>
</protein>
<reference evidence="2 3" key="1">
    <citation type="journal article" date="2021" name="Microorganisms">
        <title>Bacterial Dimethylsulfoniopropionate Biosynthesis in the East China Sea.</title>
        <authorList>
            <person name="Liu J."/>
            <person name="Zhang Y."/>
            <person name="Liu J."/>
            <person name="Zhong H."/>
            <person name="Williams B.T."/>
            <person name="Zheng Y."/>
            <person name="Curson A.R.J."/>
            <person name="Sun C."/>
            <person name="Sun H."/>
            <person name="Song D."/>
            <person name="Wagner Mackenzie B."/>
            <person name="Bermejo Martinez A."/>
            <person name="Todd J.D."/>
            <person name="Zhang X.H."/>
        </authorList>
    </citation>
    <scope>NUCLEOTIDE SEQUENCE [LARGE SCALE GENOMIC DNA]</scope>
    <source>
        <strain evidence="2 3">ESS08</strain>
    </source>
</reference>
<name>A0A944CNP1_9BACI</name>
<proteinExistence type="predicted"/>
<dbReference type="SUPFAM" id="SSF53448">
    <property type="entry name" value="Nucleotide-diphospho-sugar transferases"/>
    <property type="match status" value="1"/>
</dbReference>
<organism evidence="2 3">
    <name type="scientific">Mesobacillus boroniphilus</name>
    <dbReference type="NCBI Taxonomy" id="308892"/>
    <lineage>
        <taxon>Bacteria</taxon>
        <taxon>Bacillati</taxon>
        <taxon>Bacillota</taxon>
        <taxon>Bacilli</taxon>
        <taxon>Bacillales</taxon>
        <taxon>Bacillaceae</taxon>
        <taxon>Mesobacillus</taxon>
    </lineage>
</organism>
<comment type="caution">
    <text evidence="2">The sequence shown here is derived from an EMBL/GenBank/DDBJ whole genome shotgun (WGS) entry which is preliminary data.</text>
</comment>
<keyword evidence="3" id="KW-1185">Reference proteome</keyword>
<gene>
    <name evidence="2" type="ORF">DYI25_15120</name>
</gene>
<dbReference type="Gene3D" id="3.90.550.10">
    <property type="entry name" value="Spore Coat Polysaccharide Biosynthesis Protein SpsA, Chain A"/>
    <property type="match status" value="1"/>
</dbReference>
<evidence type="ECO:0000313" key="3">
    <source>
        <dbReference type="Proteomes" id="UP000761411"/>
    </source>
</evidence>
<sequence>MMKITAVVVFYKQEIERSKTFASLKDTLKSRTESPAELEVILYDNGPDKQDFEAGRYWGANFTYIHDPRNLGIATAYNFAWAQAGENGSEWLLLLDHDTELTDEYFDHILRLGSPIDSVAAIVPQIKSNGVGISPVFSSQLRPLQGERPGTGLQETPVMAINSGALIKLSFLNEIGGFNNGFALDYLDHWLFNEVYKRGQKVWVMDVILEHDLSVMDYSQVSINRYQSILDSEIRFYKEHKPELYRPYKMQLAKRFLKQLLLVRNKQIAGYTFKRLISMEKGHSK</sequence>
<evidence type="ECO:0000259" key="1">
    <source>
        <dbReference type="Pfam" id="PF00535"/>
    </source>
</evidence>